<dbReference type="Proteomes" id="UP001190466">
    <property type="component" value="Chromosome"/>
</dbReference>
<dbReference type="InterPro" id="IPR007372">
    <property type="entry name" value="Lipid/polyisoprenoid-bd_YceI"/>
</dbReference>
<keyword evidence="4" id="KW-1185">Reference proteome</keyword>
<dbReference type="EMBL" id="OY726395">
    <property type="protein sequence ID" value="CAJ1581978.1"/>
    <property type="molecule type" value="Genomic_DNA"/>
</dbReference>
<evidence type="ECO:0000256" key="1">
    <source>
        <dbReference type="ARBA" id="ARBA00008812"/>
    </source>
</evidence>
<dbReference type="SMART" id="SM00867">
    <property type="entry name" value="YceI"/>
    <property type="match status" value="1"/>
</dbReference>
<name>A0ABN9NXF3_9MYCO</name>
<sequence>MTTRTRTLDQNDGTLTLRTGVTGRAARMGHRLTIALDSWRASVTFSADTPVAASMVIDVDSLRVIDGAGGLTPLTGPEKVLVRGNALKTLAAQRFPTVEFDAETIEATDAGYRLVGPLTLHGVTRDTAVAVQLTDGTRISARAAVSHKNFRIRPYSMAMGAMKVADEVAIEFNATLR</sequence>
<comment type="similarity">
    <text evidence="1">Belongs to the UPF0312 family.</text>
</comment>
<feature type="domain" description="Lipid/polyisoprenoid-binding YceI-like" evidence="2">
    <location>
        <begin position="5"/>
        <end position="177"/>
    </location>
</feature>
<dbReference type="Gene3D" id="2.40.128.110">
    <property type="entry name" value="Lipid/polyisoprenoid-binding, YceI-like"/>
    <property type="match status" value="1"/>
</dbReference>
<evidence type="ECO:0000259" key="2">
    <source>
        <dbReference type="SMART" id="SM00867"/>
    </source>
</evidence>
<proteinExistence type="inferred from homology"/>
<dbReference type="Pfam" id="PF04264">
    <property type="entry name" value="YceI"/>
    <property type="match status" value="1"/>
</dbReference>
<gene>
    <name evidence="3" type="ORF">MU0050_001832</name>
</gene>
<evidence type="ECO:0000313" key="4">
    <source>
        <dbReference type="Proteomes" id="UP001190466"/>
    </source>
</evidence>
<accession>A0ABN9NXF3</accession>
<dbReference type="SUPFAM" id="SSF101874">
    <property type="entry name" value="YceI-like"/>
    <property type="match status" value="1"/>
</dbReference>
<evidence type="ECO:0000313" key="3">
    <source>
        <dbReference type="EMBL" id="CAJ1581978.1"/>
    </source>
</evidence>
<dbReference type="RefSeq" id="WP_316516153.1">
    <property type="nucleotide sequence ID" value="NZ_OY726395.1"/>
</dbReference>
<dbReference type="InterPro" id="IPR036761">
    <property type="entry name" value="TTHA0802/YceI-like_sf"/>
</dbReference>
<reference evidence="3 4" key="1">
    <citation type="submission" date="2023-08" db="EMBL/GenBank/DDBJ databases">
        <authorList>
            <person name="Folkvardsen B D."/>
            <person name="Norman A."/>
        </authorList>
    </citation>
    <scope>NUCLEOTIDE SEQUENCE [LARGE SCALE GENOMIC DNA]</scope>
    <source>
        <strain evidence="3 4">Mu0050</strain>
    </source>
</reference>
<protein>
    <submittedName>
        <fullName evidence="3">YceI family protein</fullName>
    </submittedName>
</protein>
<organism evidence="3 4">
    <name type="scientific">[Mycobacterium] wendilense</name>
    <dbReference type="NCBI Taxonomy" id="3064284"/>
    <lineage>
        <taxon>Bacteria</taxon>
        <taxon>Bacillati</taxon>
        <taxon>Actinomycetota</taxon>
        <taxon>Actinomycetes</taxon>
        <taxon>Mycobacteriales</taxon>
        <taxon>Mycobacteriaceae</taxon>
        <taxon>Mycolicibacter</taxon>
    </lineage>
</organism>